<reference evidence="7 8" key="1">
    <citation type="submission" date="2019-11" db="EMBL/GenBank/DDBJ databases">
        <authorList>
            <person name="Holert J."/>
        </authorList>
    </citation>
    <scope>NUCLEOTIDE SEQUENCE [LARGE SCALE GENOMIC DNA]</scope>
    <source>
        <strain evidence="7">BC5_2</strain>
    </source>
</reference>
<protein>
    <submittedName>
        <fullName evidence="7">4,5-DOPA dioxygenase extradiol</fullName>
        <ecNumber evidence="7">1.13.11.29</ecNumber>
    </submittedName>
</protein>
<dbReference type="InterPro" id="IPR014436">
    <property type="entry name" value="Extradiol_dOase_DODA"/>
</dbReference>
<gene>
    <name evidence="7" type="primary">ygiD</name>
    <name evidence="7" type="ORF">DPBNPPHM_02135</name>
</gene>
<dbReference type="PIRSF" id="PIRSF006157">
    <property type="entry name" value="Doxgns_DODA"/>
    <property type="match status" value="1"/>
</dbReference>
<proteinExistence type="inferred from homology"/>
<dbReference type="SUPFAM" id="SSF53213">
    <property type="entry name" value="LigB-like"/>
    <property type="match status" value="1"/>
</dbReference>
<dbReference type="AlphaFoldDB" id="A0A5S9QFX6"/>
<sequence>MTDNTTMPVFFVAHGSPMNALENNHFTADWDTLFKPCPTPTAIVVFSAHWHVPGTRILSVDNPKTIHDFGGFPPQLFQQTYPCPGAPDLAQQIIESLNAADIDVISDDNWGLDHGSWVVLKKLFPQANIPVLQVSLDNRIDDILHHARIGEMLKPLRNEGVLFIGSGNIVHNIMKWMMARPSDSIEWAASFDQHIANAVERRDMDTVARFNEHPFANDAVPTIEHFLPLAYALGLTDNNDQQTHSSFAFDDLGTACSRSIRFDAA</sequence>
<dbReference type="OrthoDB" id="9790889at2"/>
<keyword evidence="5 7" id="KW-0560">Oxidoreductase</keyword>
<evidence type="ECO:0000313" key="7">
    <source>
        <dbReference type="EMBL" id="CAA0116895.1"/>
    </source>
</evidence>
<keyword evidence="3" id="KW-0479">Metal-binding</keyword>
<dbReference type="GO" id="GO:0050297">
    <property type="term" value="F:stizolobate synthase activity"/>
    <property type="evidence" value="ECO:0007669"/>
    <property type="project" value="UniProtKB-EC"/>
</dbReference>
<keyword evidence="7" id="KW-0223">Dioxygenase</keyword>
<dbReference type="PANTHER" id="PTHR30096:SF0">
    <property type="entry name" value="4,5-DOPA DIOXYGENASE EXTRADIOL-LIKE PROTEIN"/>
    <property type="match status" value="1"/>
</dbReference>
<dbReference type="GO" id="GO:0008270">
    <property type="term" value="F:zinc ion binding"/>
    <property type="evidence" value="ECO:0007669"/>
    <property type="project" value="InterPro"/>
</dbReference>
<keyword evidence="4" id="KW-0862">Zinc</keyword>
<dbReference type="GO" id="GO:0008198">
    <property type="term" value="F:ferrous iron binding"/>
    <property type="evidence" value="ECO:0007669"/>
    <property type="project" value="InterPro"/>
</dbReference>
<dbReference type="EMBL" id="CACSII010000019">
    <property type="protein sequence ID" value="CAA0116895.1"/>
    <property type="molecule type" value="Genomic_DNA"/>
</dbReference>
<name>A0A5S9QFX6_9GAMM</name>
<dbReference type="Pfam" id="PF02900">
    <property type="entry name" value="LigB"/>
    <property type="match status" value="1"/>
</dbReference>
<dbReference type="Proteomes" id="UP000434580">
    <property type="component" value="Unassembled WGS sequence"/>
</dbReference>
<evidence type="ECO:0000256" key="5">
    <source>
        <dbReference type="ARBA" id="ARBA00023002"/>
    </source>
</evidence>
<organism evidence="7 8">
    <name type="scientific">BD1-7 clade bacterium</name>
    <dbReference type="NCBI Taxonomy" id="2029982"/>
    <lineage>
        <taxon>Bacteria</taxon>
        <taxon>Pseudomonadati</taxon>
        <taxon>Pseudomonadota</taxon>
        <taxon>Gammaproteobacteria</taxon>
        <taxon>Cellvibrionales</taxon>
        <taxon>Spongiibacteraceae</taxon>
        <taxon>BD1-7 clade</taxon>
    </lineage>
</organism>
<comment type="cofactor">
    <cofactor evidence="1">
        <name>Zn(2+)</name>
        <dbReference type="ChEBI" id="CHEBI:29105"/>
    </cofactor>
</comment>
<evidence type="ECO:0000256" key="1">
    <source>
        <dbReference type="ARBA" id="ARBA00001947"/>
    </source>
</evidence>
<evidence type="ECO:0000256" key="2">
    <source>
        <dbReference type="ARBA" id="ARBA00007581"/>
    </source>
</evidence>
<dbReference type="EC" id="1.13.11.29" evidence="7"/>
<comment type="similarity">
    <text evidence="2">Belongs to the DODA-type extradiol aromatic ring-opening dioxygenase family.</text>
</comment>
<dbReference type="Gene3D" id="3.40.830.10">
    <property type="entry name" value="LigB-like"/>
    <property type="match status" value="1"/>
</dbReference>
<dbReference type="InterPro" id="IPR004183">
    <property type="entry name" value="Xdiol_dOase_suB"/>
</dbReference>
<accession>A0A5S9QFX6</accession>
<evidence type="ECO:0000313" key="8">
    <source>
        <dbReference type="Proteomes" id="UP000434580"/>
    </source>
</evidence>
<dbReference type="PANTHER" id="PTHR30096">
    <property type="entry name" value="4,5-DOPA DIOXYGENASE EXTRADIOL-LIKE PROTEIN"/>
    <property type="match status" value="1"/>
</dbReference>
<evidence type="ECO:0000259" key="6">
    <source>
        <dbReference type="Pfam" id="PF02900"/>
    </source>
</evidence>
<evidence type="ECO:0000256" key="4">
    <source>
        <dbReference type="ARBA" id="ARBA00022833"/>
    </source>
</evidence>
<feature type="domain" description="Extradiol ring-cleavage dioxygenase class III enzyme subunit B" evidence="6">
    <location>
        <begin position="39"/>
        <end position="253"/>
    </location>
</feature>
<dbReference type="NCBIfam" id="NF007914">
    <property type="entry name" value="PRK10628.1"/>
    <property type="match status" value="1"/>
</dbReference>
<evidence type="ECO:0000256" key="3">
    <source>
        <dbReference type="ARBA" id="ARBA00022723"/>
    </source>
</evidence>
<dbReference type="CDD" id="cd07363">
    <property type="entry name" value="45_DOPA_Dioxygenase"/>
    <property type="match status" value="1"/>
</dbReference>